<dbReference type="Proteomes" id="UP000215616">
    <property type="component" value="Unassembled WGS sequence"/>
</dbReference>
<name>A0A258D8B7_CAUVI</name>
<feature type="transmembrane region" description="Helical" evidence="1">
    <location>
        <begin position="77"/>
        <end position="101"/>
    </location>
</feature>
<keyword evidence="1" id="KW-0812">Transmembrane</keyword>
<keyword evidence="1" id="KW-1133">Transmembrane helix</keyword>
<evidence type="ECO:0000256" key="1">
    <source>
        <dbReference type="SAM" id="Phobius"/>
    </source>
</evidence>
<dbReference type="AlphaFoldDB" id="A0A258D8B7"/>
<reference evidence="2 3" key="1">
    <citation type="submission" date="2017-03" db="EMBL/GenBank/DDBJ databases">
        <title>Lifting the veil on microbial sulfur biogeochemistry in mining wastewaters.</title>
        <authorList>
            <person name="Kantor R.S."/>
            <person name="Colenbrander Nelson T."/>
            <person name="Marshall S."/>
            <person name="Bennett D."/>
            <person name="Apte S."/>
            <person name="Camacho D."/>
            <person name="Thomas B.C."/>
            <person name="Warren L.A."/>
            <person name="Banfield J.F."/>
        </authorList>
    </citation>
    <scope>NUCLEOTIDE SEQUENCE [LARGE SCALE GENOMIC DNA]</scope>
    <source>
        <strain evidence="2">32-67-7</strain>
    </source>
</reference>
<feature type="transmembrane region" description="Helical" evidence="1">
    <location>
        <begin position="41"/>
        <end position="65"/>
    </location>
</feature>
<protein>
    <recommendedName>
        <fullName evidence="4">Ferric oxidoreductase domain-containing protein</fullName>
    </recommendedName>
</protein>
<feature type="transmembrane region" description="Helical" evidence="1">
    <location>
        <begin position="141"/>
        <end position="159"/>
    </location>
</feature>
<evidence type="ECO:0008006" key="4">
    <source>
        <dbReference type="Google" id="ProtNLM"/>
    </source>
</evidence>
<evidence type="ECO:0000313" key="3">
    <source>
        <dbReference type="Proteomes" id="UP000215616"/>
    </source>
</evidence>
<evidence type="ECO:0000313" key="2">
    <source>
        <dbReference type="EMBL" id="OYX04021.1"/>
    </source>
</evidence>
<keyword evidence="1" id="KW-0472">Membrane</keyword>
<accession>A0A258D8B7</accession>
<feature type="transmembrane region" description="Helical" evidence="1">
    <location>
        <begin position="107"/>
        <end position="129"/>
    </location>
</feature>
<dbReference type="EMBL" id="NCDQ01000103">
    <property type="protein sequence ID" value="OYX04021.1"/>
    <property type="molecule type" value="Genomic_DNA"/>
</dbReference>
<organism evidence="2 3">
    <name type="scientific">Caulobacter vibrioides</name>
    <name type="common">Caulobacter crescentus</name>
    <dbReference type="NCBI Taxonomy" id="155892"/>
    <lineage>
        <taxon>Bacteria</taxon>
        <taxon>Pseudomonadati</taxon>
        <taxon>Pseudomonadota</taxon>
        <taxon>Alphaproteobacteria</taxon>
        <taxon>Caulobacterales</taxon>
        <taxon>Caulobacteraceae</taxon>
        <taxon>Caulobacter</taxon>
    </lineage>
</organism>
<feature type="transmembrane region" description="Helical" evidence="1">
    <location>
        <begin position="165"/>
        <end position="186"/>
    </location>
</feature>
<gene>
    <name evidence="2" type="ORF">B7Z12_08100</name>
</gene>
<comment type="caution">
    <text evidence="2">The sequence shown here is derived from an EMBL/GenBank/DDBJ whole genome shotgun (WGS) entry which is preliminary data.</text>
</comment>
<proteinExistence type="predicted"/>
<sequence length="198" mass="20946">MRISTPALVAATFLTGLAVGALGFAAGGGWTYDGALMATRLTARFAFPIFLLAWTASAWASLFPGGWRTALLRWRRAVGLSFAAAHGAHLVFILIALQVFGHEAPMITVYAGGFVYLLVAAMAVTSHDAAVRWLGPARWKGLHTVGGLAILLVFTNSYVGRLKSMPMLALPALALILLAVGAKIAARLARRRRAPHAA</sequence>